<keyword evidence="4" id="KW-0547">Nucleotide-binding</keyword>
<comment type="catalytic activity">
    <reaction evidence="7">
        <text>L-threonyl-[protein] + ATP = O-phospho-L-threonyl-[protein] + ADP + H(+)</text>
        <dbReference type="Rhea" id="RHEA:46608"/>
        <dbReference type="Rhea" id="RHEA-COMP:11060"/>
        <dbReference type="Rhea" id="RHEA-COMP:11605"/>
        <dbReference type="ChEBI" id="CHEBI:15378"/>
        <dbReference type="ChEBI" id="CHEBI:30013"/>
        <dbReference type="ChEBI" id="CHEBI:30616"/>
        <dbReference type="ChEBI" id="CHEBI:61977"/>
        <dbReference type="ChEBI" id="CHEBI:456216"/>
        <dbReference type="EC" id="2.7.11.1"/>
    </reaction>
</comment>
<dbReference type="EMBL" id="NPHW01003346">
    <property type="protein sequence ID" value="OXV09760.1"/>
    <property type="molecule type" value="Genomic_DNA"/>
</dbReference>
<dbReference type="GO" id="GO:0050684">
    <property type="term" value="P:regulation of mRNA processing"/>
    <property type="evidence" value="ECO:0007669"/>
    <property type="project" value="TreeGrafter"/>
</dbReference>
<dbReference type="SMART" id="SM00220">
    <property type="entry name" value="S_TKc"/>
    <property type="match status" value="1"/>
</dbReference>
<dbReference type="OrthoDB" id="5979581at2759"/>
<reference evidence="10 11" key="1">
    <citation type="journal article" date="2015" name="Environ. Microbiol.">
        <title>Metagenome sequence of Elaphomyces granulatus from sporocarp tissue reveals Ascomycota ectomycorrhizal fingerprints of genome expansion and a Proteobacteria-rich microbiome.</title>
        <authorList>
            <person name="Quandt C.A."/>
            <person name="Kohler A."/>
            <person name="Hesse C.N."/>
            <person name="Sharpton T.J."/>
            <person name="Martin F."/>
            <person name="Spatafora J.W."/>
        </authorList>
    </citation>
    <scope>NUCLEOTIDE SEQUENCE [LARGE SCALE GENOMIC DNA]</scope>
    <source>
        <strain evidence="10 11">OSC145934</strain>
    </source>
</reference>
<dbReference type="InterPro" id="IPR011009">
    <property type="entry name" value="Kinase-like_dom_sf"/>
</dbReference>
<evidence type="ECO:0000313" key="10">
    <source>
        <dbReference type="EMBL" id="OXV09760.1"/>
    </source>
</evidence>
<evidence type="ECO:0000256" key="6">
    <source>
        <dbReference type="ARBA" id="ARBA00022840"/>
    </source>
</evidence>
<dbReference type="GO" id="GO:0000245">
    <property type="term" value="P:spliceosomal complex assembly"/>
    <property type="evidence" value="ECO:0007669"/>
    <property type="project" value="TreeGrafter"/>
</dbReference>
<dbReference type="PROSITE" id="PS50011">
    <property type="entry name" value="PROTEIN_KINASE_DOM"/>
    <property type="match status" value="1"/>
</dbReference>
<evidence type="ECO:0000256" key="4">
    <source>
        <dbReference type="ARBA" id="ARBA00022741"/>
    </source>
</evidence>
<dbReference type="Gene3D" id="1.10.510.10">
    <property type="entry name" value="Transferase(Phosphotransferase) domain 1"/>
    <property type="match status" value="1"/>
</dbReference>
<keyword evidence="11" id="KW-1185">Reference proteome</keyword>
<protein>
    <recommendedName>
        <fullName evidence="1">non-specific serine/threonine protein kinase</fullName>
        <ecNumber evidence="1">2.7.11.1</ecNumber>
    </recommendedName>
</protein>
<dbReference type="GO" id="GO:0005524">
    <property type="term" value="F:ATP binding"/>
    <property type="evidence" value="ECO:0007669"/>
    <property type="project" value="UniProtKB-KW"/>
</dbReference>
<dbReference type="GO" id="GO:0004674">
    <property type="term" value="F:protein serine/threonine kinase activity"/>
    <property type="evidence" value="ECO:0007669"/>
    <property type="project" value="UniProtKB-KW"/>
</dbReference>
<dbReference type="InterPro" id="IPR051334">
    <property type="entry name" value="SRPK"/>
</dbReference>
<keyword evidence="5" id="KW-0418">Kinase</keyword>
<evidence type="ECO:0000256" key="5">
    <source>
        <dbReference type="ARBA" id="ARBA00022777"/>
    </source>
</evidence>
<dbReference type="InterPro" id="IPR000719">
    <property type="entry name" value="Prot_kinase_dom"/>
</dbReference>
<keyword evidence="2" id="KW-0723">Serine/threonine-protein kinase</keyword>
<evidence type="ECO:0000256" key="1">
    <source>
        <dbReference type="ARBA" id="ARBA00012513"/>
    </source>
</evidence>
<comment type="caution">
    <text evidence="10">The sequence shown here is derived from an EMBL/GenBank/DDBJ whole genome shotgun (WGS) entry which is preliminary data.</text>
</comment>
<dbReference type="AlphaFoldDB" id="A0A232M025"/>
<gene>
    <name evidence="10" type="ORF">Egran_02477</name>
</gene>
<dbReference type="Proteomes" id="UP000243515">
    <property type="component" value="Unassembled WGS sequence"/>
</dbReference>
<evidence type="ECO:0000256" key="7">
    <source>
        <dbReference type="ARBA" id="ARBA00047899"/>
    </source>
</evidence>
<keyword evidence="3" id="KW-0808">Transferase</keyword>
<feature type="domain" description="Protein kinase" evidence="9">
    <location>
        <begin position="29"/>
        <end position="383"/>
    </location>
</feature>
<evidence type="ECO:0000256" key="8">
    <source>
        <dbReference type="ARBA" id="ARBA00048679"/>
    </source>
</evidence>
<proteinExistence type="predicted"/>
<dbReference type="GO" id="GO:0005634">
    <property type="term" value="C:nucleus"/>
    <property type="evidence" value="ECO:0007669"/>
    <property type="project" value="TreeGrafter"/>
</dbReference>
<dbReference type="PANTHER" id="PTHR47634">
    <property type="entry name" value="PROTEIN KINASE DOMAIN-CONTAINING PROTEIN-RELATED"/>
    <property type="match status" value="1"/>
</dbReference>
<organism evidence="10 11">
    <name type="scientific">Elaphomyces granulatus</name>
    <dbReference type="NCBI Taxonomy" id="519963"/>
    <lineage>
        <taxon>Eukaryota</taxon>
        <taxon>Fungi</taxon>
        <taxon>Dikarya</taxon>
        <taxon>Ascomycota</taxon>
        <taxon>Pezizomycotina</taxon>
        <taxon>Eurotiomycetes</taxon>
        <taxon>Eurotiomycetidae</taxon>
        <taxon>Eurotiales</taxon>
        <taxon>Elaphomycetaceae</taxon>
        <taxon>Elaphomyces</taxon>
    </lineage>
</organism>
<sequence>MDSQIEMVGMDPRIGFYNIMIGEVLNNQYIVLRQLGSGLYSSVWLARDLSDLSYKAVKVLSAECYDGTKDLFEKEILNHLRDKDPSHPGYKHISILRDSFVLLGPYGRHVCLVFDPMGETLASFGTLFIGCRIPGRIVQRFTKQLLLALDYAHASRVIHTDPYLDIHQGNIMIKIRDYSVIDEYMDKTANDTGIFDPIKPGVQCHWAPRDFGVTDMLELETLDIALCDWGTASWVHNHLSEIIQPVLLRSPEVLLGAPWGPVVDIWNLGAVLFEVLEAGRLCNGEEEVTDFKYSVKNHLAQMEALFGYFPGYLLACGYPPLIYQCFDKHGQIGRPIQGKLESRLRSLCGDDKAKFISMFRSMMTIDPACRKSAHDLLITEPWLRDRRMSLWGLEGRYV</sequence>
<keyword evidence="6" id="KW-0067">ATP-binding</keyword>
<name>A0A232M025_9EURO</name>
<dbReference type="GO" id="GO:0005737">
    <property type="term" value="C:cytoplasm"/>
    <property type="evidence" value="ECO:0007669"/>
    <property type="project" value="TreeGrafter"/>
</dbReference>
<dbReference type="PANTHER" id="PTHR47634:SF9">
    <property type="entry name" value="PROTEIN KINASE DOMAIN-CONTAINING PROTEIN-RELATED"/>
    <property type="match status" value="1"/>
</dbReference>
<evidence type="ECO:0000259" key="9">
    <source>
        <dbReference type="PROSITE" id="PS50011"/>
    </source>
</evidence>
<evidence type="ECO:0000313" key="11">
    <source>
        <dbReference type="Proteomes" id="UP000243515"/>
    </source>
</evidence>
<evidence type="ECO:0000256" key="3">
    <source>
        <dbReference type="ARBA" id="ARBA00022679"/>
    </source>
</evidence>
<dbReference type="Gene3D" id="3.30.200.20">
    <property type="entry name" value="Phosphorylase Kinase, domain 1"/>
    <property type="match status" value="1"/>
</dbReference>
<comment type="catalytic activity">
    <reaction evidence="8">
        <text>L-seryl-[protein] + ATP = O-phospho-L-seryl-[protein] + ADP + H(+)</text>
        <dbReference type="Rhea" id="RHEA:17989"/>
        <dbReference type="Rhea" id="RHEA-COMP:9863"/>
        <dbReference type="Rhea" id="RHEA-COMP:11604"/>
        <dbReference type="ChEBI" id="CHEBI:15378"/>
        <dbReference type="ChEBI" id="CHEBI:29999"/>
        <dbReference type="ChEBI" id="CHEBI:30616"/>
        <dbReference type="ChEBI" id="CHEBI:83421"/>
        <dbReference type="ChEBI" id="CHEBI:456216"/>
        <dbReference type="EC" id="2.7.11.1"/>
    </reaction>
</comment>
<dbReference type="SUPFAM" id="SSF56112">
    <property type="entry name" value="Protein kinase-like (PK-like)"/>
    <property type="match status" value="1"/>
</dbReference>
<accession>A0A232M025</accession>
<evidence type="ECO:0000256" key="2">
    <source>
        <dbReference type="ARBA" id="ARBA00022527"/>
    </source>
</evidence>
<dbReference type="Pfam" id="PF00069">
    <property type="entry name" value="Pkinase"/>
    <property type="match status" value="2"/>
</dbReference>
<dbReference type="EC" id="2.7.11.1" evidence="1"/>